<dbReference type="EMBL" id="CAJVQB010021669">
    <property type="protein sequence ID" value="CAG8797727.1"/>
    <property type="molecule type" value="Genomic_DNA"/>
</dbReference>
<gene>
    <name evidence="1" type="ORF">GMARGA_LOCUS22453</name>
</gene>
<name>A0ABN7VTA5_GIGMA</name>
<proteinExistence type="predicted"/>
<evidence type="ECO:0000313" key="1">
    <source>
        <dbReference type="EMBL" id="CAG8797727.1"/>
    </source>
</evidence>
<sequence length="59" mass="7292">GQFGSINRSFYFARNNVSCYICLPDIFLREEMHSRKTTEVMDIRRLQRLWTFDVFWIRK</sequence>
<keyword evidence="2" id="KW-1185">Reference proteome</keyword>
<feature type="non-terminal residue" evidence="1">
    <location>
        <position position="1"/>
    </location>
</feature>
<protein>
    <submittedName>
        <fullName evidence="1">38904_t:CDS:1</fullName>
    </submittedName>
</protein>
<evidence type="ECO:0000313" key="2">
    <source>
        <dbReference type="Proteomes" id="UP000789901"/>
    </source>
</evidence>
<accession>A0ABN7VTA5</accession>
<comment type="caution">
    <text evidence="1">The sequence shown here is derived from an EMBL/GenBank/DDBJ whole genome shotgun (WGS) entry which is preliminary data.</text>
</comment>
<reference evidence="1 2" key="1">
    <citation type="submission" date="2021-06" db="EMBL/GenBank/DDBJ databases">
        <authorList>
            <person name="Kallberg Y."/>
            <person name="Tangrot J."/>
            <person name="Rosling A."/>
        </authorList>
    </citation>
    <scope>NUCLEOTIDE SEQUENCE [LARGE SCALE GENOMIC DNA]</scope>
    <source>
        <strain evidence="1 2">120-4 pot B 10/14</strain>
    </source>
</reference>
<dbReference type="Proteomes" id="UP000789901">
    <property type="component" value="Unassembled WGS sequence"/>
</dbReference>
<organism evidence="1 2">
    <name type="scientific">Gigaspora margarita</name>
    <dbReference type="NCBI Taxonomy" id="4874"/>
    <lineage>
        <taxon>Eukaryota</taxon>
        <taxon>Fungi</taxon>
        <taxon>Fungi incertae sedis</taxon>
        <taxon>Mucoromycota</taxon>
        <taxon>Glomeromycotina</taxon>
        <taxon>Glomeromycetes</taxon>
        <taxon>Diversisporales</taxon>
        <taxon>Gigasporaceae</taxon>
        <taxon>Gigaspora</taxon>
    </lineage>
</organism>